<reference evidence="4" key="1">
    <citation type="submission" date="2017-09" db="EMBL/GenBank/DDBJ databases">
        <title>Depth-based differentiation of microbial function through sediment-hosted aquifers and enrichment of novel symbionts in the deep terrestrial subsurface.</title>
        <authorList>
            <person name="Probst A.J."/>
            <person name="Ladd B."/>
            <person name="Jarett J.K."/>
            <person name="Geller-Mcgrath D.E."/>
            <person name="Sieber C.M.K."/>
            <person name="Emerson J.B."/>
            <person name="Anantharaman K."/>
            <person name="Thomas B.C."/>
            <person name="Malmstrom R."/>
            <person name="Stieglmeier M."/>
            <person name="Klingl A."/>
            <person name="Woyke T."/>
            <person name="Ryan C.M."/>
            <person name="Banfield J.F."/>
        </authorList>
    </citation>
    <scope>NUCLEOTIDE SEQUENCE [LARGE SCALE GENOMIC DNA]</scope>
</reference>
<evidence type="ECO:0008006" key="5">
    <source>
        <dbReference type="Google" id="ProtNLM"/>
    </source>
</evidence>
<feature type="domain" description="DUF4143" evidence="2">
    <location>
        <begin position="113"/>
        <end position="248"/>
    </location>
</feature>
<dbReference type="AlphaFoldDB" id="A0A2M7ILE1"/>
<feature type="domain" description="AAA" evidence="1">
    <location>
        <begin position="2"/>
        <end position="49"/>
    </location>
</feature>
<dbReference type="InterPro" id="IPR041682">
    <property type="entry name" value="AAA_14"/>
</dbReference>
<dbReference type="PANTHER" id="PTHR33295">
    <property type="entry name" value="ATPASE"/>
    <property type="match status" value="1"/>
</dbReference>
<organism evidence="3 4">
    <name type="scientific">Candidatus Kuenenbacteria bacterium CG_4_8_14_3_um_filter_39_15</name>
    <dbReference type="NCBI Taxonomy" id="1974615"/>
    <lineage>
        <taxon>Bacteria</taxon>
        <taxon>Candidatus Kueneniibacteriota</taxon>
    </lineage>
</organism>
<comment type="caution">
    <text evidence="3">The sequence shown here is derived from an EMBL/GenBank/DDBJ whole genome shotgun (WGS) entry which is preliminary data.</text>
</comment>
<dbReference type="PANTHER" id="PTHR33295:SF18">
    <property type="entry name" value="AAA+ ATPASE DOMAIN-CONTAINING PROTEIN"/>
    <property type="match status" value="1"/>
</dbReference>
<feature type="non-terminal residue" evidence="3">
    <location>
        <position position="1"/>
    </location>
</feature>
<dbReference type="InterPro" id="IPR025420">
    <property type="entry name" value="DUF4143"/>
</dbReference>
<dbReference type="Proteomes" id="UP000229931">
    <property type="component" value="Unassembled WGS sequence"/>
</dbReference>
<evidence type="ECO:0000313" key="4">
    <source>
        <dbReference type="Proteomes" id="UP000229931"/>
    </source>
</evidence>
<accession>A0A2M7ILE1</accession>
<proteinExistence type="predicted"/>
<dbReference type="EMBL" id="PFHP01000053">
    <property type="protein sequence ID" value="PIW95600.1"/>
    <property type="molecule type" value="Genomic_DNA"/>
</dbReference>
<dbReference type="Pfam" id="PF13635">
    <property type="entry name" value="DUF4143"/>
    <property type="match status" value="1"/>
</dbReference>
<evidence type="ECO:0000313" key="3">
    <source>
        <dbReference type="EMBL" id="PIW95600.1"/>
    </source>
</evidence>
<dbReference type="Pfam" id="PF13173">
    <property type="entry name" value="AAA_14"/>
    <property type="match status" value="1"/>
</dbReference>
<sequence length="290" mass="34046">VVKYLIDHYSVKFFLTGSASFYLKNLFSESLAGRKYVFELFPFSFKEFLALKQVNIKLPKKHFQFTEPIFETVSRYYLEHLQFGGFPQVILKKSYQEKKQSLNDIFSSYFQLEVKQLSDFRKINKVRDLMFLLMERIGSRLDIQKLSQELDISRATIYEYLSFLEGTYFIKLIRPFTKSRDVEIRKAAKVYLCDSGLANNVIGLSKGMLFEQSAFQSLRLKGELNYYQRKTGGEIDFILNKREAYEIKIKPGKSDLNKLKKIASSIKLDSYRIVSLNYTSLEKTIYGFEI</sequence>
<name>A0A2M7ILE1_9BACT</name>
<evidence type="ECO:0000259" key="2">
    <source>
        <dbReference type="Pfam" id="PF13635"/>
    </source>
</evidence>
<gene>
    <name evidence="3" type="ORF">COZ84_02645</name>
</gene>
<protein>
    <recommendedName>
        <fullName evidence="5">ATPase</fullName>
    </recommendedName>
</protein>
<evidence type="ECO:0000259" key="1">
    <source>
        <dbReference type="Pfam" id="PF13173"/>
    </source>
</evidence>